<reference evidence="1 2" key="1">
    <citation type="journal article" date="2013" name="PLoS ONE">
        <title>Lactobacillus paracasei comparative genomics: towards species pan-genome definition and exploitation of diversity.</title>
        <authorList>
            <person name="Smokvina T."/>
            <person name="Wels M."/>
            <person name="Polka J."/>
            <person name="Chervaux C."/>
            <person name="Brisse S."/>
            <person name="Boekhorst J."/>
            <person name="van Hylckama Vlieg J.E."/>
            <person name="Siezen R.J."/>
        </authorList>
    </citation>
    <scope>NUCLEOTIDE SEQUENCE [LARGE SCALE GENOMIC DNA]</scope>
    <source>
        <strain evidence="1 2">Lpp71</strain>
    </source>
</reference>
<organism evidence="1 2">
    <name type="scientific">Lacticaseibacillus paracasei subsp. paracasei Lpp71</name>
    <dbReference type="NCBI Taxonomy" id="1256207"/>
    <lineage>
        <taxon>Bacteria</taxon>
        <taxon>Bacillati</taxon>
        <taxon>Bacillota</taxon>
        <taxon>Bacilli</taxon>
        <taxon>Lactobacillales</taxon>
        <taxon>Lactobacillaceae</taxon>
        <taxon>Lacticaseibacillus</taxon>
    </lineage>
</organism>
<dbReference type="EMBL" id="ANKD01000359">
    <property type="protein sequence ID" value="EPC74563.1"/>
    <property type="molecule type" value="Genomic_DNA"/>
</dbReference>
<dbReference type="AlphaFoldDB" id="A0A8E0ISH3"/>
<comment type="caution">
    <text evidence="1">The sequence shown here is derived from an EMBL/GenBank/DDBJ whole genome shotgun (WGS) entry which is preliminary data.</text>
</comment>
<proteinExistence type="predicted"/>
<accession>A0A8E0ISH3</accession>
<dbReference type="Proteomes" id="UP000014252">
    <property type="component" value="Unassembled WGS sequence"/>
</dbReference>
<evidence type="ECO:0000313" key="2">
    <source>
        <dbReference type="Proteomes" id="UP000014252"/>
    </source>
</evidence>
<gene>
    <name evidence="1" type="ORF">Lpp71_07696</name>
</gene>
<protein>
    <submittedName>
        <fullName evidence="1">Phage protein</fullName>
    </submittedName>
</protein>
<evidence type="ECO:0000313" key="1">
    <source>
        <dbReference type="EMBL" id="EPC74563.1"/>
    </source>
</evidence>
<sequence>MVVKALETITLARVDDGTPGSHDVPMTYVQLAQPTGNIVKDSIWWVGATMSSVTALKRWNGSSWIPESIAQAVLNIIELNAVTINSAIINSPKINVPFT</sequence>
<name>A0A8E0ISH3_LACPA</name>
<feature type="non-terminal residue" evidence="1">
    <location>
        <position position="99"/>
    </location>
</feature>